<dbReference type="PANTHER" id="PTHR46244">
    <property type="entry name" value="PHOSPHOENOLPYRUVATE-PROTEIN PHOSPHOTRANSFERASE"/>
    <property type="match status" value="1"/>
</dbReference>
<feature type="domain" description="PEP-utilising enzyme C-terminal" evidence="22">
    <location>
        <begin position="249"/>
        <end position="537"/>
    </location>
</feature>
<evidence type="ECO:0000313" key="24">
    <source>
        <dbReference type="EMBL" id="SDY70751.1"/>
    </source>
</evidence>
<proteinExistence type="inferred from homology"/>
<comment type="catalytic activity">
    <reaction evidence="1 17">
        <text>L-histidyl-[protein] + phosphoenolpyruvate = N(pros)-phospho-L-histidyl-[protein] + pyruvate</text>
        <dbReference type="Rhea" id="RHEA:23880"/>
        <dbReference type="Rhea" id="RHEA-COMP:9745"/>
        <dbReference type="Rhea" id="RHEA-COMP:9746"/>
        <dbReference type="ChEBI" id="CHEBI:15361"/>
        <dbReference type="ChEBI" id="CHEBI:29979"/>
        <dbReference type="ChEBI" id="CHEBI:58702"/>
        <dbReference type="ChEBI" id="CHEBI:64837"/>
        <dbReference type="EC" id="2.7.3.9"/>
    </reaction>
</comment>
<name>A0A1H3M221_9FIRM</name>
<evidence type="ECO:0000256" key="7">
    <source>
        <dbReference type="ARBA" id="ARBA00016544"/>
    </source>
</evidence>
<dbReference type="InterPro" id="IPR040442">
    <property type="entry name" value="Pyrv_kinase-like_dom_sf"/>
</dbReference>
<keyword evidence="13 17" id="KW-0479">Metal-binding</keyword>
<dbReference type="PROSITE" id="PS00742">
    <property type="entry name" value="PEP_ENZYMES_2"/>
    <property type="match status" value="1"/>
</dbReference>
<feature type="domain" description="Phosphotransferase system enzyme I N-terminal" evidence="23">
    <location>
        <begin position="5"/>
        <end position="125"/>
    </location>
</feature>
<gene>
    <name evidence="24" type="ORF">SAMN02910414_02189</name>
</gene>
<dbReference type="PIRSF" id="PIRSF000732">
    <property type="entry name" value="PTS_enzyme_I"/>
    <property type="match status" value="1"/>
</dbReference>
<evidence type="ECO:0000256" key="12">
    <source>
        <dbReference type="ARBA" id="ARBA00022683"/>
    </source>
</evidence>
<sequence>MVIEGKSVFSGVAIGKLSIFNKKDNTVKRNTIQDVEAETKRFEDAREVAKTQLAGIYEKAVKEVGEVNAQVFEVHQMMLDDLDYVESITNMIESQKVNAEFAVATTGDNFSDMFASMDDDYMRGRAADVKDISNRVISILQGNSSDADMADEPVILLADDLAPSETVQLDKSKVLSFVTRHGSTNSHTAILARTMNIPALIGVDYPEDANGKVGIVDGFEGKIIIDPDEETLKIYQEKKKQEDDKKRLLQELKGQDNVTLDGKRINLYANIGGVGDVASVLANDAGGIGLFRSEFLYLESDTYPTEEAQFSAYRKVAENMAGKKVIIRTLDIGADKQVDYFELDKEDNPALGYRAIRICLTRPEIFKTQLRAILRASYYGNISIMFPMIISVSEVKKIKEILAEVKAELDAEGIPYKKDIEIGVMIETPAAVMISEELGKEVDFFSIGTNDLTQYTLAIDRQNPKLDDFYDSHHPALLKMLQMIVDNGHKGGAWVGICGELGADTTLTETFLKMGFDELSVSPSMILRVRDKIRSIDTTK</sequence>
<keyword evidence="8 17" id="KW-0813">Transport</keyword>
<keyword evidence="25" id="KW-1185">Reference proteome</keyword>
<dbReference type="InterPro" id="IPR036637">
    <property type="entry name" value="Phosphohistidine_dom_sf"/>
</dbReference>
<comment type="cofactor">
    <cofactor evidence="2 17 20">
        <name>Mg(2+)</name>
        <dbReference type="ChEBI" id="CHEBI:18420"/>
    </cofactor>
</comment>
<protein>
    <recommendedName>
        <fullName evidence="7 17">Phosphoenolpyruvate-protein phosphotransferase</fullName>
        <ecNumber evidence="6 17">2.7.3.9</ecNumber>
    </recommendedName>
    <alternativeName>
        <fullName evidence="16 17">Phosphotransferase system, enzyme I</fullName>
    </alternativeName>
</protein>
<dbReference type="OrthoDB" id="9765468at2"/>
<dbReference type="EMBL" id="FNPG01000030">
    <property type="protein sequence ID" value="SDY70751.1"/>
    <property type="molecule type" value="Genomic_DNA"/>
</dbReference>
<dbReference type="PRINTS" id="PR01736">
    <property type="entry name" value="PHPHTRNFRASE"/>
</dbReference>
<evidence type="ECO:0000256" key="14">
    <source>
        <dbReference type="ARBA" id="ARBA00022777"/>
    </source>
</evidence>
<feature type="binding site" evidence="20">
    <location>
        <position position="451"/>
    </location>
    <ligand>
        <name>Mg(2+)</name>
        <dbReference type="ChEBI" id="CHEBI:18420"/>
    </ligand>
</feature>
<evidence type="ECO:0000256" key="2">
    <source>
        <dbReference type="ARBA" id="ARBA00001946"/>
    </source>
</evidence>
<dbReference type="InterPro" id="IPR036618">
    <property type="entry name" value="PtsI_HPr-bd_sf"/>
</dbReference>
<dbReference type="Gene3D" id="3.20.20.60">
    <property type="entry name" value="Phosphoenolpyruvate-binding domains"/>
    <property type="match status" value="1"/>
</dbReference>
<dbReference type="GO" id="GO:0046872">
    <property type="term" value="F:metal ion binding"/>
    <property type="evidence" value="ECO:0007669"/>
    <property type="project" value="UniProtKB-KW"/>
</dbReference>
<dbReference type="RefSeq" id="WP_074718880.1">
    <property type="nucleotide sequence ID" value="NZ_FNPG01000030.1"/>
</dbReference>
<evidence type="ECO:0000256" key="11">
    <source>
        <dbReference type="ARBA" id="ARBA00022679"/>
    </source>
</evidence>
<accession>A0A1H3M221</accession>
<dbReference type="Pfam" id="PF05524">
    <property type="entry name" value="PEP-utilisers_N"/>
    <property type="match status" value="1"/>
</dbReference>
<dbReference type="SUPFAM" id="SSF52009">
    <property type="entry name" value="Phosphohistidine domain"/>
    <property type="match status" value="1"/>
</dbReference>
<dbReference type="GO" id="GO:0008965">
    <property type="term" value="F:phosphoenolpyruvate-protein phosphotransferase activity"/>
    <property type="evidence" value="ECO:0007669"/>
    <property type="project" value="UniProtKB-EC"/>
</dbReference>
<dbReference type="STRING" id="1122142.SAMN02910414_02189"/>
<comment type="subcellular location">
    <subcellularLocation>
        <location evidence="4 17">Cytoplasm</location>
    </subcellularLocation>
</comment>
<dbReference type="GO" id="GO:0005737">
    <property type="term" value="C:cytoplasm"/>
    <property type="evidence" value="ECO:0007669"/>
    <property type="project" value="UniProtKB-SubCell"/>
</dbReference>
<comment type="similarity">
    <text evidence="5 17">Belongs to the PEP-utilizing enzyme family.</text>
</comment>
<evidence type="ECO:0000256" key="9">
    <source>
        <dbReference type="ARBA" id="ARBA00022490"/>
    </source>
</evidence>
<dbReference type="InterPro" id="IPR023151">
    <property type="entry name" value="PEP_util_CS"/>
</dbReference>
<keyword evidence="9 17" id="KW-0963">Cytoplasm</keyword>
<dbReference type="PANTHER" id="PTHR46244:SF3">
    <property type="entry name" value="PHOSPHOENOLPYRUVATE-PROTEIN PHOSPHOTRANSFERASE"/>
    <property type="match status" value="1"/>
</dbReference>
<evidence type="ECO:0000256" key="15">
    <source>
        <dbReference type="ARBA" id="ARBA00022842"/>
    </source>
</evidence>
<dbReference type="Proteomes" id="UP000183918">
    <property type="component" value="Unassembled WGS sequence"/>
</dbReference>
<dbReference type="Pfam" id="PF00391">
    <property type="entry name" value="PEP-utilizers"/>
    <property type="match status" value="1"/>
</dbReference>
<evidence type="ECO:0000256" key="5">
    <source>
        <dbReference type="ARBA" id="ARBA00007837"/>
    </source>
</evidence>
<dbReference type="InterPro" id="IPR050499">
    <property type="entry name" value="PEP-utilizing_PTS_enzyme"/>
</dbReference>
<keyword evidence="10 17" id="KW-0762">Sugar transport</keyword>
<evidence type="ECO:0000256" key="3">
    <source>
        <dbReference type="ARBA" id="ARBA00002728"/>
    </source>
</evidence>
<reference evidence="24 25" key="1">
    <citation type="submission" date="2016-10" db="EMBL/GenBank/DDBJ databases">
        <authorList>
            <person name="de Groot N.N."/>
        </authorList>
    </citation>
    <scope>NUCLEOTIDE SEQUENCE [LARGE SCALE GENOMIC DNA]</scope>
    <source>
        <strain evidence="24 25">DSM 14045</strain>
    </source>
</reference>
<feature type="binding site" evidence="19">
    <location>
        <position position="328"/>
    </location>
    <ligand>
        <name>phosphoenolpyruvate</name>
        <dbReference type="ChEBI" id="CHEBI:58702"/>
    </ligand>
</feature>
<dbReference type="SUPFAM" id="SSF51621">
    <property type="entry name" value="Phosphoenolpyruvate/pyruvate domain"/>
    <property type="match status" value="1"/>
</dbReference>
<dbReference type="Gene3D" id="1.10.274.10">
    <property type="entry name" value="PtsI, HPr-binding domain"/>
    <property type="match status" value="1"/>
</dbReference>
<feature type="binding site" evidence="19">
    <location>
        <begin position="450"/>
        <end position="451"/>
    </location>
    <ligand>
        <name>phosphoenolpyruvate</name>
        <dbReference type="ChEBI" id="CHEBI:58702"/>
    </ligand>
</feature>
<feature type="domain" description="PEP-utilising enzyme mobile" evidence="21">
    <location>
        <begin position="151"/>
        <end position="221"/>
    </location>
</feature>
<dbReference type="EC" id="2.7.3.9" evidence="6 17"/>
<keyword evidence="11 17" id="KW-0808">Transferase</keyword>
<dbReference type="SUPFAM" id="SSF47831">
    <property type="entry name" value="Enzyme I of the PEP:sugar phosphotransferase system HPr-binding (sub)domain"/>
    <property type="match status" value="1"/>
</dbReference>
<keyword evidence="15 17" id="KW-0460">Magnesium</keyword>
<dbReference type="Gene3D" id="3.50.30.10">
    <property type="entry name" value="Phosphohistidine domain"/>
    <property type="match status" value="1"/>
</dbReference>
<evidence type="ECO:0000256" key="19">
    <source>
        <dbReference type="PIRSR" id="PIRSR000732-2"/>
    </source>
</evidence>
<evidence type="ECO:0000256" key="4">
    <source>
        <dbReference type="ARBA" id="ARBA00004496"/>
    </source>
</evidence>
<evidence type="ECO:0000256" key="1">
    <source>
        <dbReference type="ARBA" id="ARBA00000683"/>
    </source>
</evidence>
<feature type="binding site" evidence="20">
    <location>
        <position position="427"/>
    </location>
    <ligand>
        <name>Mg(2+)</name>
        <dbReference type="ChEBI" id="CHEBI:18420"/>
    </ligand>
</feature>
<evidence type="ECO:0000256" key="8">
    <source>
        <dbReference type="ARBA" id="ARBA00022448"/>
    </source>
</evidence>
<dbReference type="InterPro" id="IPR000121">
    <property type="entry name" value="PEP_util_C"/>
</dbReference>
<evidence type="ECO:0000256" key="6">
    <source>
        <dbReference type="ARBA" id="ARBA00012232"/>
    </source>
</evidence>
<dbReference type="InterPro" id="IPR024692">
    <property type="entry name" value="PTS_EI"/>
</dbReference>
<dbReference type="InterPro" id="IPR015813">
    <property type="entry name" value="Pyrv/PenolPyrv_kinase-like_dom"/>
</dbReference>
<keyword evidence="12 17" id="KW-0598">Phosphotransferase system</keyword>
<organism evidence="24 25">
    <name type="scientific">Lachnobacterium bovis DSM 14045</name>
    <dbReference type="NCBI Taxonomy" id="1122142"/>
    <lineage>
        <taxon>Bacteria</taxon>
        <taxon>Bacillati</taxon>
        <taxon>Bacillota</taxon>
        <taxon>Clostridia</taxon>
        <taxon>Lachnospirales</taxon>
        <taxon>Lachnospiraceae</taxon>
        <taxon>Lachnobacterium</taxon>
    </lineage>
</organism>
<dbReference type="InterPro" id="IPR006318">
    <property type="entry name" value="PTS_EI-like"/>
</dbReference>
<evidence type="ECO:0000259" key="22">
    <source>
        <dbReference type="Pfam" id="PF02896"/>
    </source>
</evidence>
<dbReference type="Pfam" id="PF02896">
    <property type="entry name" value="PEP-utilizers_C"/>
    <property type="match status" value="1"/>
</dbReference>
<evidence type="ECO:0000256" key="16">
    <source>
        <dbReference type="ARBA" id="ARBA00033235"/>
    </source>
</evidence>
<dbReference type="GO" id="GO:0016301">
    <property type="term" value="F:kinase activity"/>
    <property type="evidence" value="ECO:0007669"/>
    <property type="project" value="UniProtKB-KW"/>
</dbReference>
<keyword evidence="14 17" id="KW-0418">Kinase</keyword>
<evidence type="ECO:0000313" key="25">
    <source>
        <dbReference type="Proteomes" id="UP000183918"/>
    </source>
</evidence>
<dbReference type="NCBIfam" id="TIGR01417">
    <property type="entry name" value="PTS_I_fam"/>
    <property type="match status" value="1"/>
</dbReference>
<feature type="binding site" evidence="19">
    <location>
        <position position="461"/>
    </location>
    <ligand>
        <name>phosphoenolpyruvate</name>
        <dbReference type="ChEBI" id="CHEBI:58702"/>
    </ligand>
</feature>
<dbReference type="InterPro" id="IPR008731">
    <property type="entry name" value="PTS_EIN"/>
</dbReference>
<evidence type="ECO:0000256" key="20">
    <source>
        <dbReference type="PIRSR" id="PIRSR000732-3"/>
    </source>
</evidence>
<evidence type="ECO:0000256" key="10">
    <source>
        <dbReference type="ARBA" id="ARBA00022597"/>
    </source>
</evidence>
<feature type="active site" description="Tele-phosphohistidine intermediate" evidence="18">
    <location>
        <position position="187"/>
    </location>
</feature>
<evidence type="ECO:0000256" key="18">
    <source>
        <dbReference type="PIRSR" id="PIRSR000732-1"/>
    </source>
</evidence>
<comment type="function">
    <text evidence="3 17">General (non sugar-specific) component of the phosphoenolpyruvate-dependent sugar phosphotransferase system (sugar PTS). This major carbohydrate active-transport system catalyzes the phosphorylation of incoming sugar substrates concomitantly with their translocation across the cell membrane. Enzyme I transfers the phosphoryl group from phosphoenolpyruvate (PEP) to the phosphoryl carrier protein (HPr).</text>
</comment>
<dbReference type="AlphaFoldDB" id="A0A1H3M221"/>
<feature type="binding site" evidence="19">
    <location>
        <position position="292"/>
    </location>
    <ligand>
        <name>phosphoenolpyruvate</name>
        <dbReference type="ChEBI" id="CHEBI:58702"/>
    </ligand>
</feature>
<evidence type="ECO:0000259" key="23">
    <source>
        <dbReference type="Pfam" id="PF05524"/>
    </source>
</evidence>
<dbReference type="InterPro" id="IPR008279">
    <property type="entry name" value="PEP-util_enz_mobile_dom"/>
</dbReference>
<dbReference type="eggNOG" id="COG1080">
    <property type="taxonomic scope" value="Bacteria"/>
</dbReference>
<evidence type="ECO:0000256" key="13">
    <source>
        <dbReference type="ARBA" id="ARBA00022723"/>
    </source>
</evidence>
<evidence type="ECO:0000259" key="21">
    <source>
        <dbReference type="Pfam" id="PF00391"/>
    </source>
</evidence>
<evidence type="ECO:0000256" key="17">
    <source>
        <dbReference type="PIRNR" id="PIRNR000732"/>
    </source>
</evidence>
<feature type="active site" description="Proton donor" evidence="18">
    <location>
        <position position="498"/>
    </location>
</feature>
<dbReference type="GO" id="GO:0009401">
    <property type="term" value="P:phosphoenolpyruvate-dependent sugar phosphotransferase system"/>
    <property type="evidence" value="ECO:0007669"/>
    <property type="project" value="UniProtKB-KW"/>
</dbReference>